<feature type="region of interest" description="Disordered" evidence="1">
    <location>
        <begin position="196"/>
        <end position="321"/>
    </location>
</feature>
<dbReference type="SUPFAM" id="SSF101447">
    <property type="entry name" value="Formin homology 2 domain (FH2 domain)"/>
    <property type="match status" value="1"/>
</dbReference>
<evidence type="ECO:0000259" key="2">
    <source>
        <dbReference type="PROSITE" id="PS51444"/>
    </source>
</evidence>
<dbReference type="InterPro" id="IPR015425">
    <property type="entry name" value="FH2_Formin"/>
</dbReference>
<sequence length="367" mass="40825">MLHKVLPEPDELSMLRSYTGERSKLGVAEQFFLLLGELKGYAVYVDGLLQMEEFGPNVDALRPQLDNYIGVCKEILSNRNLKEFLKLILITGNFINSGSYAGNALGFRLSTLPQLLETRSNKPRMTLLHYLVEIAEQEQAHMLEFTDDLRHLAQCSRLSLEGMRSELKQLSTGIENVGAAADARSMPTFRRHFGSFVQTRPGPAAGAVGEPRPDRPRVSSRRRGALLRRRETGFRSRSASTSSTTFCEKVKLAQKENEERRRNEERAERLKSSRTAGKTGHSKKPAYPPCRRGVRRGQAACRDSAGKLQAPQDPGLTASSPPPCSLQIPSLFVLLIHIGSPNIVFFFTSPFASSRVVLVRIVTNLSS</sequence>
<feature type="compositionally biased region" description="Low complexity" evidence="1">
    <location>
        <begin position="235"/>
        <end position="245"/>
    </location>
</feature>
<dbReference type="Gene3D" id="1.20.58.2220">
    <property type="entry name" value="Formin, FH2 domain"/>
    <property type="match status" value="1"/>
</dbReference>
<dbReference type="PROSITE" id="PS51444">
    <property type="entry name" value="FH2"/>
    <property type="match status" value="1"/>
</dbReference>
<feature type="compositionally biased region" description="Basic residues" evidence="1">
    <location>
        <begin position="218"/>
        <end position="227"/>
    </location>
</feature>
<protein>
    <submittedName>
        <fullName evidence="3">Putative rhoa gtpase effector dia/diaphanous</fullName>
    </submittedName>
</protein>
<dbReference type="AlphaFoldDB" id="A0A090X8C1"/>
<reference evidence="3" key="1">
    <citation type="journal article" date="2015" name="PLoS Negl. Trop. Dis.">
        <title>Deep Sequencing Analysis of the Ixodes ricinus Haemocytome.</title>
        <authorList>
            <person name="Kotsyfakis M."/>
            <person name="Kopacek P."/>
            <person name="Franta Z."/>
            <person name="Pedra J.H."/>
            <person name="Ribeiro J.M."/>
        </authorList>
    </citation>
    <scope>NUCLEOTIDE SEQUENCE</scope>
</reference>
<name>A0A090X8C1_IXORI</name>
<evidence type="ECO:0000256" key="1">
    <source>
        <dbReference type="SAM" id="MobiDB-lite"/>
    </source>
</evidence>
<dbReference type="InterPro" id="IPR042201">
    <property type="entry name" value="FH2_Formin_sf"/>
</dbReference>
<dbReference type="PANTHER" id="PTHR46345">
    <property type="entry name" value="INVERTED FORMIN-2"/>
    <property type="match status" value="1"/>
</dbReference>
<feature type="domain" description="FH2" evidence="2">
    <location>
        <begin position="1"/>
        <end position="276"/>
    </location>
</feature>
<proteinExistence type="evidence at transcript level"/>
<dbReference type="Pfam" id="PF02181">
    <property type="entry name" value="FH2"/>
    <property type="match status" value="1"/>
</dbReference>
<dbReference type="PANTHER" id="PTHR46345:SF8">
    <property type="entry name" value="FORMIN 3, ISOFORM B"/>
    <property type="match status" value="1"/>
</dbReference>
<organism evidence="3">
    <name type="scientific">Ixodes ricinus</name>
    <name type="common">Common tick</name>
    <name type="synonym">Acarus ricinus</name>
    <dbReference type="NCBI Taxonomy" id="34613"/>
    <lineage>
        <taxon>Eukaryota</taxon>
        <taxon>Metazoa</taxon>
        <taxon>Ecdysozoa</taxon>
        <taxon>Arthropoda</taxon>
        <taxon>Chelicerata</taxon>
        <taxon>Arachnida</taxon>
        <taxon>Acari</taxon>
        <taxon>Parasitiformes</taxon>
        <taxon>Ixodida</taxon>
        <taxon>Ixodoidea</taxon>
        <taxon>Ixodidae</taxon>
        <taxon>Ixodinae</taxon>
        <taxon>Ixodes</taxon>
    </lineage>
</organism>
<dbReference type="EMBL" id="GBIH01002003">
    <property type="protein sequence ID" value="JAC92707.1"/>
    <property type="molecule type" value="mRNA"/>
</dbReference>
<evidence type="ECO:0000313" key="3">
    <source>
        <dbReference type="EMBL" id="JAC92707.1"/>
    </source>
</evidence>
<accession>A0A090X8C1</accession>
<feature type="compositionally biased region" description="Basic and acidic residues" evidence="1">
    <location>
        <begin position="248"/>
        <end position="271"/>
    </location>
</feature>
<dbReference type="SMART" id="SM00498">
    <property type="entry name" value="FH2"/>
    <property type="match status" value="1"/>
</dbReference>